<gene>
    <name evidence="2" type="ORF">SAMN04488557_0411</name>
</gene>
<dbReference type="InterPro" id="IPR029058">
    <property type="entry name" value="AB_hydrolase_fold"/>
</dbReference>
<dbReference type="STRING" id="51670.SAMN04488557_0411"/>
<dbReference type="InterPro" id="IPR051049">
    <property type="entry name" value="Dienelactone_hydrolase-like"/>
</dbReference>
<evidence type="ECO:0000313" key="2">
    <source>
        <dbReference type="EMBL" id="SFV26293.1"/>
    </source>
</evidence>
<reference evidence="3" key="1">
    <citation type="submission" date="2016-10" db="EMBL/GenBank/DDBJ databases">
        <authorList>
            <person name="Varghese N."/>
            <person name="Submissions S."/>
        </authorList>
    </citation>
    <scope>NUCLEOTIDE SEQUENCE [LARGE SCALE GENOMIC DNA]</scope>
    <source>
        <strain evidence="3">DSM 1565</strain>
    </source>
</reference>
<dbReference type="InterPro" id="IPR002925">
    <property type="entry name" value="Dienelactn_hydro"/>
</dbReference>
<dbReference type="AlphaFoldDB" id="A0A1I7MV61"/>
<dbReference type="SUPFAM" id="SSF53474">
    <property type="entry name" value="alpha/beta-Hydrolases"/>
    <property type="match status" value="1"/>
</dbReference>
<dbReference type="RefSeq" id="WP_092863501.1">
    <property type="nucleotide sequence ID" value="NZ_FPCH01000001.1"/>
</dbReference>
<evidence type="ECO:0000313" key="3">
    <source>
        <dbReference type="Proteomes" id="UP000199423"/>
    </source>
</evidence>
<dbReference type="PANTHER" id="PTHR46623:SF6">
    <property type="entry name" value="ALPHA_BETA-HYDROLASES SUPERFAMILY PROTEIN"/>
    <property type="match status" value="1"/>
</dbReference>
<dbReference type="Gene3D" id="3.40.50.1820">
    <property type="entry name" value="alpha/beta hydrolase"/>
    <property type="match status" value="1"/>
</dbReference>
<dbReference type="GO" id="GO:0016787">
    <property type="term" value="F:hydrolase activity"/>
    <property type="evidence" value="ECO:0007669"/>
    <property type="project" value="InterPro"/>
</dbReference>
<feature type="domain" description="Dienelactone hydrolase" evidence="1">
    <location>
        <begin position="17"/>
        <end position="221"/>
    </location>
</feature>
<organism evidence="2 3">
    <name type="scientific">Hyphomicrobium facile</name>
    <dbReference type="NCBI Taxonomy" id="51670"/>
    <lineage>
        <taxon>Bacteria</taxon>
        <taxon>Pseudomonadati</taxon>
        <taxon>Pseudomonadota</taxon>
        <taxon>Alphaproteobacteria</taxon>
        <taxon>Hyphomicrobiales</taxon>
        <taxon>Hyphomicrobiaceae</taxon>
        <taxon>Hyphomicrobium</taxon>
    </lineage>
</organism>
<dbReference type="EMBL" id="FPCH01000001">
    <property type="protein sequence ID" value="SFV26293.1"/>
    <property type="molecule type" value="Genomic_DNA"/>
</dbReference>
<proteinExistence type="predicted"/>
<dbReference type="Proteomes" id="UP000199423">
    <property type="component" value="Unassembled WGS sequence"/>
</dbReference>
<sequence length="223" mass="23943">MGTRIPFARPDGKTAEGYLSLAGKANAPGVVVIQEWWGLQDQIKGLCDRFALLGYDALAPDLYNGVVIPYHDADAANAEMNSLNFLDAADQNVRGAGQFLLRSSPKVAVSGFCMGGAVAVLAGCRVPEFSAVVSFYGLPPATVAKPADLKVPFQGHFANSDDFITPAMVDAFETGLKGAGKPGAFYRYDASHAFMNEQRSVHDRHCAELAWERTSEFLKTHLG</sequence>
<keyword evidence="3" id="KW-1185">Reference proteome</keyword>
<dbReference type="PANTHER" id="PTHR46623">
    <property type="entry name" value="CARBOXYMETHYLENEBUTENOLIDASE-RELATED"/>
    <property type="match status" value="1"/>
</dbReference>
<name>A0A1I7MV61_9HYPH</name>
<protein>
    <submittedName>
        <fullName evidence="2">Carboxymethylenebutenolidase</fullName>
    </submittedName>
</protein>
<dbReference type="OrthoDB" id="9771666at2"/>
<accession>A0A1I7MV61</accession>
<evidence type="ECO:0000259" key="1">
    <source>
        <dbReference type="Pfam" id="PF01738"/>
    </source>
</evidence>
<dbReference type="Pfam" id="PF01738">
    <property type="entry name" value="DLH"/>
    <property type="match status" value="1"/>
</dbReference>